<dbReference type="InterPro" id="IPR036322">
    <property type="entry name" value="WD40_repeat_dom_sf"/>
</dbReference>
<evidence type="ECO:0000256" key="6">
    <source>
        <dbReference type="ARBA" id="ARBA00023069"/>
    </source>
</evidence>
<dbReference type="STRING" id="1890364.A0A2P6N7W5"/>
<reference evidence="15 16" key="1">
    <citation type="journal article" date="2018" name="Genome Biol. Evol.">
        <title>Multiple Roots of Fruiting Body Formation in Amoebozoa.</title>
        <authorList>
            <person name="Hillmann F."/>
            <person name="Forbes G."/>
            <person name="Novohradska S."/>
            <person name="Ferling I."/>
            <person name="Riege K."/>
            <person name="Groth M."/>
            <person name="Westermann M."/>
            <person name="Marz M."/>
            <person name="Spaller T."/>
            <person name="Winckler T."/>
            <person name="Schaap P."/>
            <person name="Glockner G."/>
        </authorList>
    </citation>
    <scope>NUCLEOTIDE SEQUENCE [LARGE SCALE GENOMIC DNA]</scope>
    <source>
        <strain evidence="15 16">Jena</strain>
    </source>
</reference>
<keyword evidence="6" id="KW-0969">Cilium</keyword>
<dbReference type="PROSITE" id="PS50294">
    <property type="entry name" value="WD_REPEATS_REGION"/>
    <property type="match status" value="1"/>
</dbReference>
<feature type="domain" description="IFT121-like TPR repeats" evidence="14">
    <location>
        <begin position="1016"/>
        <end position="1113"/>
    </location>
</feature>
<dbReference type="PANTHER" id="PTHR12764">
    <property type="entry name" value="WD REPEAT DOMAIN-RELATED"/>
    <property type="match status" value="1"/>
</dbReference>
<feature type="domain" description="IFT121/TULP4 N-terminal" evidence="13">
    <location>
        <begin position="23"/>
        <end position="334"/>
    </location>
</feature>
<evidence type="ECO:0000259" key="14">
    <source>
        <dbReference type="Pfam" id="PF25768"/>
    </source>
</evidence>
<dbReference type="FunFam" id="1.25.40.470:FF:000004">
    <property type="entry name" value="WD repeat-containing protein 35"/>
    <property type="match status" value="1"/>
</dbReference>
<dbReference type="EMBL" id="MDYQ01000163">
    <property type="protein sequence ID" value="PRP80037.1"/>
    <property type="molecule type" value="Genomic_DNA"/>
</dbReference>
<dbReference type="InterPro" id="IPR056159">
    <property type="entry name" value="Beta-prop_IFT121_TULP_N"/>
</dbReference>
<dbReference type="GO" id="GO:0035721">
    <property type="term" value="P:intraciliary retrograde transport"/>
    <property type="evidence" value="ECO:0007669"/>
    <property type="project" value="TreeGrafter"/>
</dbReference>
<dbReference type="InterPro" id="IPR056157">
    <property type="entry name" value="TPR_IFT80_172_dom"/>
</dbReference>
<name>A0A2P6N7W5_9EUKA</name>
<evidence type="ECO:0000256" key="7">
    <source>
        <dbReference type="ARBA" id="ARBA00023212"/>
    </source>
</evidence>
<dbReference type="InterPro" id="IPR057979">
    <property type="entry name" value="TPR_IFT121"/>
</dbReference>
<evidence type="ECO:0000256" key="1">
    <source>
        <dbReference type="ARBA" id="ARBA00004120"/>
    </source>
</evidence>
<evidence type="ECO:0000256" key="3">
    <source>
        <dbReference type="ARBA" id="ARBA00022574"/>
    </source>
</evidence>
<evidence type="ECO:0000256" key="4">
    <source>
        <dbReference type="ARBA" id="ARBA00022737"/>
    </source>
</evidence>
<evidence type="ECO:0000313" key="16">
    <source>
        <dbReference type="Proteomes" id="UP000241769"/>
    </source>
</evidence>
<keyword evidence="5" id="KW-0970">Cilium biogenesis/degradation</keyword>
<dbReference type="Pfam" id="PF23387">
    <property type="entry name" value="TPR_IFT80_172"/>
    <property type="match status" value="1"/>
</dbReference>
<evidence type="ECO:0000256" key="2">
    <source>
        <dbReference type="ARBA" id="ARBA00022490"/>
    </source>
</evidence>
<keyword evidence="3 9" id="KW-0853">WD repeat</keyword>
<feature type="domain" description="IFT121-like zinc finger" evidence="10">
    <location>
        <begin position="1145"/>
        <end position="1175"/>
    </location>
</feature>
<dbReference type="InterPro" id="IPR057361">
    <property type="entry name" value="TPR_WDR35"/>
</dbReference>
<evidence type="ECO:0000256" key="5">
    <source>
        <dbReference type="ARBA" id="ARBA00022794"/>
    </source>
</evidence>
<dbReference type="GO" id="GO:0097730">
    <property type="term" value="C:non-motile cilium"/>
    <property type="evidence" value="ECO:0007669"/>
    <property type="project" value="TreeGrafter"/>
</dbReference>
<evidence type="ECO:0000313" key="15">
    <source>
        <dbReference type="EMBL" id="PRP80037.1"/>
    </source>
</evidence>
<dbReference type="Gene3D" id="2.130.10.10">
    <property type="entry name" value="YVTN repeat-like/Quinoprotein amine dehydrogenase"/>
    <property type="match status" value="1"/>
</dbReference>
<evidence type="ECO:0000256" key="8">
    <source>
        <dbReference type="ARBA" id="ARBA00023273"/>
    </source>
</evidence>
<accession>A0A2P6N7W5</accession>
<proteinExistence type="predicted"/>
<feature type="domain" description="IFT80/172/WDR35 TPR" evidence="11">
    <location>
        <begin position="695"/>
        <end position="783"/>
    </location>
</feature>
<dbReference type="InterPro" id="IPR056158">
    <property type="entry name" value="Beta-prop_IFT121_2nd"/>
</dbReference>
<feature type="repeat" description="WD" evidence="9">
    <location>
        <begin position="70"/>
        <end position="101"/>
    </location>
</feature>
<dbReference type="OrthoDB" id="10260567at2759"/>
<organism evidence="15 16">
    <name type="scientific">Planoprotostelium fungivorum</name>
    <dbReference type="NCBI Taxonomy" id="1890364"/>
    <lineage>
        <taxon>Eukaryota</taxon>
        <taxon>Amoebozoa</taxon>
        <taxon>Evosea</taxon>
        <taxon>Variosea</taxon>
        <taxon>Cavosteliida</taxon>
        <taxon>Cavosteliaceae</taxon>
        <taxon>Planoprotostelium</taxon>
    </lineage>
</organism>
<keyword evidence="4" id="KW-0677">Repeat</keyword>
<dbReference type="Gene3D" id="1.25.40.470">
    <property type="match status" value="1"/>
</dbReference>
<dbReference type="SUPFAM" id="SSF50978">
    <property type="entry name" value="WD40 repeat-like"/>
    <property type="match status" value="2"/>
</dbReference>
<keyword evidence="7" id="KW-0206">Cytoskeleton</keyword>
<dbReference type="Pfam" id="PF24797">
    <property type="entry name" value="Beta-prop_WDR35_TULP_N"/>
    <property type="match status" value="1"/>
</dbReference>
<dbReference type="InterPro" id="IPR039857">
    <property type="entry name" value="Ift122/121"/>
</dbReference>
<keyword evidence="8" id="KW-0966">Cell projection</keyword>
<dbReference type="Proteomes" id="UP000241769">
    <property type="component" value="Unassembled WGS sequence"/>
</dbReference>
<dbReference type="GO" id="GO:1905515">
    <property type="term" value="P:non-motile cilium assembly"/>
    <property type="evidence" value="ECO:0007669"/>
    <property type="project" value="TreeGrafter"/>
</dbReference>
<feature type="domain" description="IFT121 second beta-propeller" evidence="12">
    <location>
        <begin position="339"/>
        <end position="657"/>
    </location>
</feature>
<keyword evidence="16" id="KW-1185">Reference proteome</keyword>
<dbReference type="InterPro" id="IPR056170">
    <property type="entry name" value="Znf_IFT121-like"/>
</dbReference>
<gene>
    <name evidence="15" type="ORF">PROFUN_12324</name>
</gene>
<sequence>MDGYFWFLQEIRQEAAAFRDVHLSIEKDQGWIACGGANGMLKVLKLDSINDAKNKGASATATNLSMNQTLEGHTGAVVCVTWNENYRKLTTSDENGLIIVWMFYKGLWYEEMINNRKVSVVSDMKWTSDGQKICITYEDGAVIVGSVEGSRIWGKEIQRPGLRLVEWSPDGRQLLFCTNDAECYIYDNSGNPISKMPIFCKEEGESCEIIAIDWYNGSEGYIDANAPSLGVAFTNGKVQLMRNELDEKPVLIDTGMKLSRMQWNHAGTVVAVTGVHKDAGKEKDANSVQFYTPFGHHLRTLKVPGNAINGLSWEGTGLRLALAVDSFIYFANIRPDYSWGYFNKTLVYAFTKPDRPEHCVIFWDTKNDEKHVKFVKKLLALRAAGDNCALVTKDENSDQYIIILCNAIGTPIDNRYTDVEPSFVCMTKFHINLASEEHVYTWQYRSTISSNDVKGMTGNTLLRKEGREKLFHIDDQSVNGDSGKIEKKPIKPNSNPICSITASEKALMVGRESGAVHKYSLPEIKLEAQYNLRCRPQMLSINCNSSRMSIIDMNGILSFMDMESRGKGAAKTMPGQHLAFERKDAWDMKWSEDNPDLIAMMEKTRMYIFRGLEVEEPIQSTGYICRFNNLKVKSALLDEIMQLPDQPDSKKSILKFEIKSLRDTRDILANVGSGTAQITAQDAYTFIEDNSHPRLWRILAESALERLDFITAEKAFVKCSDYQGIQFVKRLKILDDKMKQKAEVAAYFKRFDEAENLYVDMDRRDLAIELRMRLGDWFRVVQLLQNGGGDDALLNRAWNEIGDYYADRFKWANALQFYSQAKNHQKRVECLYILEDYVGLEEIIAELTEGDTLLNDIGDKFLSVGISEHAITAYLRAGNVKAAIDCCVSLNKWDVGVHLAENHDFQQIETLLSKYAQHLLEKKKTLHAIELYRKANHHTEAAKLLFKTDRVKLAREASAGGNLLRAKKLTVLGALEVEQYRKKLLNNKGTQKKSTLDGLLADDQNAGKVRKEMQASWRAAEAYHWLMLSQKQLYEGLIDSSMRTSLRLVNYEDILDPKDIYSIIALTSYYNRHFLQCSNAFIKLETLEDATPTDRESFQNLALDIFMRNKPEDPESKRKTSCPKCSVAVKDWAVSCNDCGEKFNGCVISGRSIFNMRETVQCKVCRHHAMEGEIRGSPTDGGQGKESTSLPLEVLLFALFASASADCAHSTTHVTTVYGKDIYQLELYHNLPNSVTEWHYGKDDFIRWNVTLTSNDQSSFQNIDYSSGGAGKARTLLVGVAQDFSLIGGNQAENSCNSSHSPSFFIMIAMAIVTLFKTRSKVIWTFALVFVLSVSYATAQMDDSCFTTTFKVEVPSSVRLVCENGYCKCMPGWYGTDCDSNTPLPEAVTRTVRLHTVFPTSGSTISASTVVIETDGAPESTVTRSHTASTRVTQVVSASASTSISTETATV</sequence>
<evidence type="ECO:0000256" key="9">
    <source>
        <dbReference type="PROSITE-ProRule" id="PRU00221"/>
    </source>
</evidence>
<dbReference type="Pfam" id="PF25170">
    <property type="entry name" value="TPR_WDR35"/>
    <property type="match status" value="1"/>
</dbReference>
<evidence type="ECO:0000259" key="13">
    <source>
        <dbReference type="Pfam" id="PF24797"/>
    </source>
</evidence>
<dbReference type="PANTHER" id="PTHR12764:SF5">
    <property type="entry name" value="LD29485P"/>
    <property type="match status" value="1"/>
</dbReference>
<keyword evidence="2" id="KW-0963">Cytoplasm</keyword>
<protein>
    <submittedName>
        <fullName evidence="15">WD repeat domain 35-like</fullName>
    </submittedName>
</protein>
<comment type="caution">
    <text evidence="15">The sequence shown here is derived from an EMBL/GenBank/DDBJ whole genome shotgun (WGS) entry which is preliminary data.</text>
</comment>
<comment type="subcellular location">
    <subcellularLocation>
        <location evidence="1">Cytoplasm</location>
        <location evidence="1">Cytoskeleton</location>
        <location evidence="1">Cilium basal body</location>
    </subcellularLocation>
</comment>
<dbReference type="SMART" id="SM00320">
    <property type="entry name" value="WD40"/>
    <property type="match status" value="2"/>
</dbReference>
<dbReference type="PROSITE" id="PS50082">
    <property type="entry name" value="WD_REPEATS_2"/>
    <property type="match status" value="1"/>
</dbReference>
<dbReference type="Pfam" id="PF23390">
    <property type="entry name" value="Beta-prop_WDR35_2nd"/>
    <property type="match status" value="1"/>
</dbReference>
<dbReference type="Pfam" id="PF25768">
    <property type="entry name" value="TPR_IFT121"/>
    <property type="match status" value="1"/>
</dbReference>
<evidence type="ECO:0000259" key="10">
    <source>
        <dbReference type="Pfam" id="PF23145"/>
    </source>
</evidence>
<evidence type="ECO:0000259" key="12">
    <source>
        <dbReference type="Pfam" id="PF23390"/>
    </source>
</evidence>
<evidence type="ECO:0000259" key="11">
    <source>
        <dbReference type="Pfam" id="PF23387"/>
    </source>
</evidence>
<dbReference type="Pfam" id="PF23145">
    <property type="entry name" value="Zf_2nd_IFT121"/>
    <property type="match status" value="1"/>
</dbReference>
<dbReference type="GO" id="GO:0030991">
    <property type="term" value="C:intraciliary transport particle A"/>
    <property type="evidence" value="ECO:0007669"/>
    <property type="project" value="TreeGrafter"/>
</dbReference>
<dbReference type="InParanoid" id="A0A2P6N7W5"/>
<dbReference type="InterPro" id="IPR015943">
    <property type="entry name" value="WD40/YVTN_repeat-like_dom_sf"/>
</dbReference>
<dbReference type="GO" id="GO:0061512">
    <property type="term" value="P:protein localization to cilium"/>
    <property type="evidence" value="ECO:0007669"/>
    <property type="project" value="TreeGrafter"/>
</dbReference>
<dbReference type="InterPro" id="IPR001680">
    <property type="entry name" value="WD40_rpt"/>
</dbReference>